<reference evidence="1 2" key="1">
    <citation type="submission" date="2016-03" db="EMBL/GenBank/DDBJ databases">
        <title>Spore heat resistance.</title>
        <authorList>
            <person name="Boekhorst J."/>
            <person name="Berendsen E.M."/>
            <person name="Wells-Bennik M.H."/>
            <person name="Kuipers O.P."/>
        </authorList>
    </citation>
    <scope>NUCLEOTIDE SEQUENCE [LARGE SCALE GENOMIC DNA]</scope>
    <source>
        <strain evidence="1 2">GS8</strain>
    </source>
</reference>
<organism evidence="1 2">
    <name type="scientific">Geobacillus stearothermophilus</name>
    <name type="common">Bacillus stearothermophilus</name>
    <dbReference type="NCBI Taxonomy" id="1422"/>
    <lineage>
        <taxon>Bacteria</taxon>
        <taxon>Bacillati</taxon>
        <taxon>Bacillota</taxon>
        <taxon>Bacilli</taxon>
        <taxon>Bacillales</taxon>
        <taxon>Anoxybacillaceae</taxon>
        <taxon>Geobacillus</taxon>
    </lineage>
</organism>
<comment type="caution">
    <text evidence="1">The sequence shown here is derived from an EMBL/GenBank/DDBJ whole genome shotgun (WGS) entry which is preliminary data.</text>
</comment>
<proteinExistence type="predicted"/>
<dbReference type="EMBL" id="LUCS01000027">
    <property type="protein sequence ID" value="KAF6511137.1"/>
    <property type="molecule type" value="Genomic_DNA"/>
</dbReference>
<evidence type="ECO:0000313" key="2">
    <source>
        <dbReference type="Proteomes" id="UP000773850"/>
    </source>
</evidence>
<dbReference type="Proteomes" id="UP000773850">
    <property type="component" value="Unassembled WGS sequence"/>
</dbReference>
<accession>A0ABQ7HG62</accession>
<gene>
    <name evidence="1" type="ORF">GS8_1809</name>
</gene>
<keyword evidence="2" id="KW-1185">Reference proteome</keyword>
<protein>
    <submittedName>
        <fullName evidence="1">Uncharacterized protein</fullName>
    </submittedName>
</protein>
<sequence length="38" mass="4549">MNFFGKQQNGSKLFVFTSLVIFPKIQENSQNEQLYMEY</sequence>
<evidence type="ECO:0000313" key="1">
    <source>
        <dbReference type="EMBL" id="KAF6511137.1"/>
    </source>
</evidence>
<name>A0ABQ7HG62_GEOSE</name>